<keyword evidence="2" id="KW-1185">Reference proteome</keyword>
<sequence>MVTYLFTAFVAVTGIIAQIIPDTPVVFKRCGRVSCERNGGIYFCQDSDHEINIAWDDVAAAAKSIIEQCTTNEDVHLHQFSQVEGHMWSDDD</sequence>
<organism evidence="1 2">
    <name type="scientific">Coniosporium uncinatum</name>
    <dbReference type="NCBI Taxonomy" id="93489"/>
    <lineage>
        <taxon>Eukaryota</taxon>
        <taxon>Fungi</taxon>
        <taxon>Dikarya</taxon>
        <taxon>Ascomycota</taxon>
        <taxon>Pezizomycotina</taxon>
        <taxon>Dothideomycetes</taxon>
        <taxon>Dothideomycetes incertae sedis</taxon>
        <taxon>Coniosporium</taxon>
    </lineage>
</organism>
<reference evidence="1" key="1">
    <citation type="submission" date="2024-09" db="EMBL/GenBank/DDBJ databases">
        <title>Black Yeasts Isolated from many extreme environments.</title>
        <authorList>
            <person name="Coleine C."/>
            <person name="Stajich J.E."/>
            <person name="Selbmann L."/>
        </authorList>
    </citation>
    <scope>NUCLEOTIDE SEQUENCE</scope>
    <source>
        <strain evidence="1">CCFEE 5737</strain>
    </source>
</reference>
<gene>
    <name evidence="1" type="ORF">LTS18_012651</name>
</gene>
<evidence type="ECO:0000313" key="2">
    <source>
        <dbReference type="Proteomes" id="UP001186974"/>
    </source>
</evidence>
<evidence type="ECO:0000313" key="1">
    <source>
        <dbReference type="EMBL" id="KAK3080835.1"/>
    </source>
</evidence>
<dbReference type="Proteomes" id="UP001186974">
    <property type="component" value="Unassembled WGS sequence"/>
</dbReference>
<proteinExistence type="predicted"/>
<accession>A0ACC3DVV1</accession>
<dbReference type="EMBL" id="JAWDJW010000382">
    <property type="protein sequence ID" value="KAK3080835.1"/>
    <property type="molecule type" value="Genomic_DNA"/>
</dbReference>
<protein>
    <submittedName>
        <fullName evidence="1">Uncharacterized protein</fullName>
    </submittedName>
</protein>
<comment type="caution">
    <text evidence="1">The sequence shown here is derived from an EMBL/GenBank/DDBJ whole genome shotgun (WGS) entry which is preliminary data.</text>
</comment>
<name>A0ACC3DVV1_9PEZI</name>